<feature type="transmembrane region" description="Helical" evidence="1">
    <location>
        <begin position="66"/>
        <end position="88"/>
    </location>
</feature>
<gene>
    <name evidence="2" type="ORF">C5N92_02910</name>
</gene>
<evidence type="ECO:0000313" key="2">
    <source>
        <dbReference type="EMBL" id="RAL19413.1"/>
    </source>
</evidence>
<keyword evidence="1" id="KW-0812">Transmembrane</keyword>
<name>A0A328BYW2_9PAST</name>
<dbReference type="RefSeq" id="WP_111749377.1">
    <property type="nucleotide sequence ID" value="NZ_PTPX01000006.1"/>
</dbReference>
<evidence type="ECO:0000313" key="3">
    <source>
        <dbReference type="Proteomes" id="UP000248689"/>
    </source>
</evidence>
<dbReference type="Proteomes" id="UP000248689">
    <property type="component" value="Unassembled WGS sequence"/>
</dbReference>
<keyword evidence="1" id="KW-1133">Transmembrane helix</keyword>
<accession>A0A328BYW2</accession>
<protein>
    <submittedName>
        <fullName evidence="2">Uncharacterized protein</fullName>
    </submittedName>
</protein>
<feature type="transmembrane region" description="Helical" evidence="1">
    <location>
        <begin position="33"/>
        <end position="54"/>
    </location>
</feature>
<keyword evidence="1" id="KW-0472">Membrane</keyword>
<reference evidence="3" key="1">
    <citation type="submission" date="2018-02" db="EMBL/GenBank/DDBJ databases">
        <title>Glaesserella australis sp. nov., isolated from the lungs of pigs.</title>
        <authorList>
            <person name="Turni C."/>
            <person name="Christensen H."/>
        </authorList>
    </citation>
    <scope>NUCLEOTIDE SEQUENCE [LARGE SCALE GENOMIC DNA]</scope>
    <source>
        <strain evidence="3">HS4635</strain>
    </source>
</reference>
<organism evidence="2 3">
    <name type="scientific">Glaesserella australis</name>
    <dbReference type="NCBI Taxonomy" id="2094024"/>
    <lineage>
        <taxon>Bacteria</taxon>
        <taxon>Pseudomonadati</taxon>
        <taxon>Pseudomonadota</taxon>
        <taxon>Gammaproteobacteria</taxon>
        <taxon>Pasteurellales</taxon>
        <taxon>Pasteurellaceae</taxon>
        <taxon>Glaesserella</taxon>
    </lineage>
</organism>
<feature type="transmembrane region" description="Helical" evidence="1">
    <location>
        <begin position="108"/>
        <end position="130"/>
    </location>
</feature>
<dbReference type="EMBL" id="PTPX01000006">
    <property type="protein sequence ID" value="RAL19413.1"/>
    <property type="molecule type" value="Genomic_DNA"/>
</dbReference>
<feature type="transmembrane region" description="Helical" evidence="1">
    <location>
        <begin position="7"/>
        <end position="27"/>
    </location>
</feature>
<sequence length="137" mass="15623">MHKTSPHILWIFPLLSQAIGSALLPLLSKFSQGGMLVVFLLFTLPTFLFALISYKQQYHQRNIIQIAFFSGVIMFIYSLLSFSLMLAFDDYTSLQEPIPLWEQSLATILFALTFALANVMYTLLVLRLCLPKKIVSE</sequence>
<proteinExistence type="predicted"/>
<dbReference type="OrthoDB" id="5678760at2"/>
<dbReference type="AlphaFoldDB" id="A0A328BYW2"/>
<keyword evidence="3" id="KW-1185">Reference proteome</keyword>
<comment type="caution">
    <text evidence="2">The sequence shown here is derived from an EMBL/GenBank/DDBJ whole genome shotgun (WGS) entry which is preliminary data.</text>
</comment>
<evidence type="ECO:0000256" key="1">
    <source>
        <dbReference type="SAM" id="Phobius"/>
    </source>
</evidence>